<gene>
    <name evidence="8" type="ORF">C8P69_103394</name>
</gene>
<dbReference type="GO" id="GO:0003677">
    <property type="term" value="F:DNA binding"/>
    <property type="evidence" value="ECO:0007669"/>
    <property type="project" value="InterPro"/>
</dbReference>
<dbReference type="InterPro" id="IPR027417">
    <property type="entry name" value="P-loop_NTPase"/>
</dbReference>
<keyword evidence="5" id="KW-0239">DNA-directed DNA polymerase</keyword>
<keyword evidence="3" id="KW-0548">Nucleotidyltransferase</keyword>
<reference evidence="8 9" key="1">
    <citation type="submission" date="2018-04" db="EMBL/GenBank/DDBJ databases">
        <title>Genomic Encyclopedia of Archaeal and Bacterial Type Strains, Phase II (KMG-II): from individual species to whole genera.</title>
        <authorList>
            <person name="Goeker M."/>
        </authorList>
    </citation>
    <scope>NUCLEOTIDE SEQUENCE [LARGE SCALE GENOMIC DNA]</scope>
    <source>
        <strain evidence="8 9">DSM 25521</strain>
    </source>
</reference>
<dbReference type="EC" id="2.7.7.7" evidence="1"/>
<dbReference type="SUPFAM" id="SSF48019">
    <property type="entry name" value="post-AAA+ oligomerization domain-like"/>
    <property type="match status" value="1"/>
</dbReference>
<proteinExistence type="inferred from homology"/>
<evidence type="ECO:0000313" key="8">
    <source>
        <dbReference type="EMBL" id="PTM60460.1"/>
    </source>
</evidence>
<dbReference type="InterPro" id="IPR005790">
    <property type="entry name" value="DNA_polIII_delta"/>
</dbReference>
<dbReference type="Gene3D" id="1.10.8.60">
    <property type="match status" value="1"/>
</dbReference>
<comment type="caution">
    <text evidence="8">The sequence shown here is derived from an EMBL/GenBank/DDBJ whole genome shotgun (WGS) entry which is preliminary data.</text>
</comment>
<evidence type="ECO:0000313" key="9">
    <source>
        <dbReference type="Proteomes" id="UP000241808"/>
    </source>
</evidence>
<dbReference type="GO" id="GO:0006261">
    <property type="term" value="P:DNA-templated DNA replication"/>
    <property type="evidence" value="ECO:0007669"/>
    <property type="project" value="TreeGrafter"/>
</dbReference>
<dbReference type="EMBL" id="PZZL01000003">
    <property type="protein sequence ID" value="PTM60460.1"/>
    <property type="molecule type" value="Genomic_DNA"/>
</dbReference>
<organism evidence="8 9">
    <name type="scientific">Phreatobacter oligotrophus</name>
    <dbReference type="NCBI Taxonomy" id="1122261"/>
    <lineage>
        <taxon>Bacteria</taxon>
        <taxon>Pseudomonadati</taxon>
        <taxon>Pseudomonadota</taxon>
        <taxon>Alphaproteobacteria</taxon>
        <taxon>Hyphomicrobiales</taxon>
        <taxon>Phreatobacteraceae</taxon>
        <taxon>Phreatobacter</taxon>
    </lineage>
</organism>
<dbReference type="RefSeq" id="WP_170118187.1">
    <property type="nucleotide sequence ID" value="NZ_PZZL01000003.1"/>
</dbReference>
<comment type="catalytic activity">
    <reaction evidence="7">
        <text>DNA(n) + a 2'-deoxyribonucleoside 5'-triphosphate = DNA(n+1) + diphosphate</text>
        <dbReference type="Rhea" id="RHEA:22508"/>
        <dbReference type="Rhea" id="RHEA-COMP:17339"/>
        <dbReference type="Rhea" id="RHEA-COMP:17340"/>
        <dbReference type="ChEBI" id="CHEBI:33019"/>
        <dbReference type="ChEBI" id="CHEBI:61560"/>
        <dbReference type="ChEBI" id="CHEBI:173112"/>
        <dbReference type="EC" id="2.7.7.7"/>
    </reaction>
</comment>
<dbReference type="Proteomes" id="UP000241808">
    <property type="component" value="Unassembled WGS sequence"/>
</dbReference>
<evidence type="ECO:0000256" key="6">
    <source>
        <dbReference type="ARBA" id="ARBA00034754"/>
    </source>
</evidence>
<dbReference type="Gene3D" id="3.40.50.300">
    <property type="entry name" value="P-loop containing nucleotide triphosphate hydrolases"/>
    <property type="match status" value="1"/>
</dbReference>
<sequence length="344" mass="36585">MTVLKGAEIERFVAEPDPRRPVILVYGPDMGLVSERARAIATRIAPDLDDPFSVTRIDGDVLASDPARLADEAGTVPMFGGRRLIWVKAGDKPIAAAVTPLLASPPEGATILIEAGDLKKSVALRSEAERSGSAAVIACYADGEADLKRLAMEEAKQAELQFEPQALALLVQYLGGDRAASRAEIRKICLYAHGTGTIRAADIIAVAGESLAMGVDEIIDAAFGGAPDEVDRLLLRAEAAGIAIPQIVAAASRHALAMHKVRLIVESGTPVRVAVERFEPPIFFRRKPAVERQLGLWTSVKLARIIQRLAEAGYETRAKATIAPTLVGRLLISIASNARQGARG</sequence>
<dbReference type="Gene3D" id="1.20.272.10">
    <property type="match status" value="1"/>
</dbReference>
<protein>
    <recommendedName>
        <fullName evidence="1">DNA-directed DNA polymerase</fullName>
        <ecNumber evidence="1">2.7.7.7</ecNumber>
    </recommendedName>
</protein>
<evidence type="ECO:0000256" key="1">
    <source>
        <dbReference type="ARBA" id="ARBA00012417"/>
    </source>
</evidence>
<name>A0A2T4ZF24_9HYPH</name>
<dbReference type="NCBIfam" id="TIGR01128">
    <property type="entry name" value="holA"/>
    <property type="match status" value="1"/>
</dbReference>
<dbReference type="GO" id="GO:0003887">
    <property type="term" value="F:DNA-directed DNA polymerase activity"/>
    <property type="evidence" value="ECO:0007669"/>
    <property type="project" value="UniProtKB-KW"/>
</dbReference>
<evidence type="ECO:0000256" key="3">
    <source>
        <dbReference type="ARBA" id="ARBA00022695"/>
    </source>
</evidence>
<evidence type="ECO:0000256" key="7">
    <source>
        <dbReference type="ARBA" id="ARBA00049244"/>
    </source>
</evidence>
<dbReference type="InterPro" id="IPR008921">
    <property type="entry name" value="DNA_pol3_clamp-load_cplx_C"/>
</dbReference>
<keyword evidence="9" id="KW-1185">Reference proteome</keyword>
<keyword evidence="2" id="KW-0808">Transferase</keyword>
<dbReference type="PANTHER" id="PTHR34388:SF1">
    <property type="entry name" value="DNA POLYMERASE III SUBUNIT DELTA"/>
    <property type="match status" value="1"/>
</dbReference>
<accession>A0A2T4ZF24</accession>
<dbReference type="SUPFAM" id="SSF52540">
    <property type="entry name" value="P-loop containing nucleoside triphosphate hydrolases"/>
    <property type="match status" value="1"/>
</dbReference>
<comment type="similarity">
    <text evidence="6">Belongs to the DNA polymerase HolA subunit family.</text>
</comment>
<dbReference type="GO" id="GO:0009360">
    <property type="term" value="C:DNA polymerase III complex"/>
    <property type="evidence" value="ECO:0007669"/>
    <property type="project" value="TreeGrafter"/>
</dbReference>
<evidence type="ECO:0000256" key="5">
    <source>
        <dbReference type="ARBA" id="ARBA00022932"/>
    </source>
</evidence>
<dbReference type="PANTHER" id="PTHR34388">
    <property type="entry name" value="DNA POLYMERASE III SUBUNIT DELTA"/>
    <property type="match status" value="1"/>
</dbReference>
<evidence type="ECO:0000256" key="4">
    <source>
        <dbReference type="ARBA" id="ARBA00022705"/>
    </source>
</evidence>
<keyword evidence="4" id="KW-0235">DNA replication</keyword>
<evidence type="ECO:0000256" key="2">
    <source>
        <dbReference type="ARBA" id="ARBA00022679"/>
    </source>
</evidence>
<dbReference type="AlphaFoldDB" id="A0A2T4ZF24"/>